<dbReference type="EMBL" id="NEVP01000007">
    <property type="protein sequence ID" value="OZI50154.1"/>
    <property type="molecule type" value="Genomic_DNA"/>
</dbReference>
<proteinExistence type="predicted"/>
<organism evidence="1 2">
    <name type="scientific">Bordetella genomosp. 5</name>
    <dbReference type="NCBI Taxonomy" id="1395608"/>
    <lineage>
        <taxon>Bacteria</taxon>
        <taxon>Pseudomonadati</taxon>
        <taxon>Pseudomonadota</taxon>
        <taxon>Betaproteobacteria</taxon>
        <taxon>Burkholderiales</taxon>
        <taxon>Alcaligenaceae</taxon>
        <taxon>Bordetella</taxon>
    </lineage>
</organism>
<gene>
    <name evidence="1" type="ORF">CAL25_12535</name>
</gene>
<evidence type="ECO:0000313" key="2">
    <source>
        <dbReference type="Proteomes" id="UP000216913"/>
    </source>
</evidence>
<dbReference type="PROSITE" id="PS51257">
    <property type="entry name" value="PROKAR_LIPOPROTEIN"/>
    <property type="match status" value="1"/>
</dbReference>
<name>A0A261TKI7_9BORD</name>
<evidence type="ECO:0000313" key="1">
    <source>
        <dbReference type="EMBL" id="OZI50154.1"/>
    </source>
</evidence>
<accession>A0A261TKI7</accession>
<protein>
    <recommendedName>
        <fullName evidence="3">Lipoprotein</fullName>
    </recommendedName>
</protein>
<keyword evidence="2" id="KW-1185">Reference proteome</keyword>
<reference evidence="1 2" key="1">
    <citation type="submission" date="2017-05" db="EMBL/GenBank/DDBJ databases">
        <title>Complete and WGS of Bordetella genogroups.</title>
        <authorList>
            <person name="Spilker T."/>
            <person name="LiPuma J."/>
        </authorList>
    </citation>
    <scope>NUCLEOTIDE SEQUENCE [LARGE SCALE GENOMIC DNA]</scope>
    <source>
        <strain evidence="1 2">AU10456</strain>
    </source>
</reference>
<comment type="caution">
    <text evidence="1">The sequence shown here is derived from an EMBL/GenBank/DDBJ whole genome shotgun (WGS) entry which is preliminary data.</text>
</comment>
<dbReference type="AlphaFoldDB" id="A0A261TKI7"/>
<dbReference type="Proteomes" id="UP000216913">
    <property type="component" value="Unassembled WGS sequence"/>
</dbReference>
<evidence type="ECO:0008006" key="3">
    <source>
        <dbReference type="Google" id="ProtNLM"/>
    </source>
</evidence>
<sequence length="117" mass="12946">MAFWIIRCLAPPNGIVMLSRFALLLPLALLTACGSMKPVQQVDKERYSVSYNAGFKAMTWVEIKNVARQEAENHCASLGRQYARPEITSNRATGLMPKEATITFSCDAPKTKPAREG</sequence>